<evidence type="ECO:0000313" key="2">
    <source>
        <dbReference type="EMBL" id="TQE09329.1"/>
    </source>
</evidence>
<gene>
    <name evidence="2" type="ORF">C1H46_005065</name>
</gene>
<evidence type="ECO:0000256" key="1">
    <source>
        <dbReference type="SAM" id="Phobius"/>
    </source>
</evidence>
<dbReference type="AlphaFoldDB" id="A0A540NE65"/>
<proteinExistence type="predicted"/>
<accession>A0A540NE65</accession>
<evidence type="ECO:0000313" key="3">
    <source>
        <dbReference type="Proteomes" id="UP000315295"/>
    </source>
</evidence>
<keyword evidence="1" id="KW-0472">Membrane</keyword>
<reference evidence="2 3" key="1">
    <citation type="journal article" date="2019" name="G3 (Bethesda)">
        <title>Sequencing of a Wild Apple (Malus baccata) Genome Unravels the Differences Between Cultivated and Wild Apple Species Regarding Disease Resistance and Cold Tolerance.</title>
        <authorList>
            <person name="Chen X."/>
        </authorList>
    </citation>
    <scope>NUCLEOTIDE SEQUENCE [LARGE SCALE GENOMIC DNA]</scope>
    <source>
        <strain evidence="3">cv. Shandingzi</strain>
        <tissue evidence="2">Leaves</tissue>
    </source>
</reference>
<protein>
    <submittedName>
        <fullName evidence="2">Uncharacterized protein</fullName>
    </submittedName>
</protein>
<dbReference type="Proteomes" id="UP000315295">
    <property type="component" value="Unassembled WGS sequence"/>
</dbReference>
<feature type="transmembrane region" description="Helical" evidence="1">
    <location>
        <begin position="47"/>
        <end position="67"/>
    </location>
</feature>
<dbReference type="EMBL" id="VIEB01000059">
    <property type="protein sequence ID" value="TQE09329.1"/>
    <property type="molecule type" value="Genomic_DNA"/>
</dbReference>
<name>A0A540NE65_MALBA</name>
<keyword evidence="1" id="KW-1133">Transmembrane helix</keyword>
<sequence>MLKIGPSINLILIITWNSPPHGFIISTLMGQFVVTVLLQVSSLEIPTVSLLLPVLLPCGVMTAKAMALRMGLEHAKRAGFLKVP</sequence>
<keyword evidence="3" id="KW-1185">Reference proteome</keyword>
<keyword evidence="1" id="KW-0812">Transmembrane</keyword>
<comment type="caution">
    <text evidence="2">The sequence shown here is derived from an EMBL/GenBank/DDBJ whole genome shotgun (WGS) entry which is preliminary data.</text>
</comment>
<feature type="transmembrane region" description="Helical" evidence="1">
    <location>
        <begin position="21"/>
        <end position="41"/>
    </location>
</feature>
<organism evidence="2 3">
    <name type="scientific">Malus baccata</name>
    <name type="common">Siberian crab apple</name>
    <name type="synonym">Pyrus baccata</name>
    <dbReference type="NCBI Taxonomy" id="106549"/>
    <lineage>
        <taxon>Eukaryota</taxon>
        <taxon>Viridiplantae</taxon>
        <taxon>Streptophyta</taxon>
        <taxon>Embryophyta</taxon>
        <taxon>Tracheophyta</taxon>
        <taxon>Spermatophyta</taxon>
        <taxon>Magnoliopsida</taxon>
        <taxon>eudicotyledons</taxon>
        <taxon>Gunneridae</taxon>
        <taxon>Pentapetalae</taxon>
        <taxon>rosids</taxon>
        <taxon>fabids</taxon>
        <taxon>Rosales</taxon>
        <taxon>Rosaceae</taxon>
        <taxon>Amygdaloideae</taxon>
        <taxon>Maleae</taxon>
        <taxon>Malus</taxon>
    </lineage>
</organism>